<keyword evidence="1" id="KW-1133">Transmembrane helix</keyword>
<dbReference type="Proteomes" id="UP000536179">
    <property type="component" value="Unassembled WGS sequence"/>
</dbReference>
<feature type="transmembrane region" description="Helical" evidence="1">
    <location>
        <begin position="126"/>
        <end position="156"/>
    </location>
</feature>
<sequence>MISSQSRTVCPQCYAVLEIGRPADSVAIRCGACDAAFESTAADRTSQRLLNQAAPHLSVMRSLDVDTSLDSLFVSAIACLHKHWLLLLMTSIVVNLVWFATIGFPIDALVGGWRQLTSGTADSGAITATLAGTVLVSVLATPVSAYCMIVLVRLTLAITRHGKSPQGRGVLANVMASLRVPFWSVLRLSGLFLIVGISMGALFGIGIIAIVGLSFTMAPQTAIWVGTLSVGSVLIAAVFVLQWLLWPAVFVISDGRADLMTSLSWGARLAMRHRKLTLSLVTVYFVLATAGSLLFYVGQIITTPLAMLPLAIGYLRMTGGETEPPARSKTPAIPDPK</sequence>
<keyword evidence="1" id="KW-0472">Membrane</keyword>
<feature type="transmembrane region" description="Helical" evidence="1">
    <location>
        <begin position="222"/>
        <end position="246"/>
    </location>
</feature>
<feature type="transmembrane region" description="Helical" evidence="1">
    <location>
        <begin position="84"/>
        <end position="106"/>
    </location>
</feature>
<proteinExistence type="predicted"/>
<evidence type="ECO:0000313" key="3">
    <source>
        <dbReference type="Proteomes" id="UP000536179"/>
    </source>
</evidence>
<name>A0A7W5H562_9BACT</name>
<feature type="transmembrane region" description="Helical" evidence="1">
    <location>
        <begin position="276"/>
        <end position="297"/>
    </location>
</feature>
<organism evidence="2 3">
    <name type="scientific">Aporhodopirellula rubra</name>
    <dbReference type="NCBI Taxonomy" id="980271"/>
    <lineage>
        <taxon>Bacteria</taxon>
        <taxon>Pseudomonadati</taxon>
        <taxon>Planctomycetota</taxon>
        <taxon>Planctomycetia</taxon>
        <taxon>Pirellulales</taxon>
        <taxon>Pirellulaceae</taxon>
        <taxon>Aporhodopirellula</taxon>
    </lineage>
</organism>
<evidence type="ECO:0000313" key="2">
    <source>
        <dbReference type="EMBL" id="MBB3207127.1"/>
    </source>
</evidence>
<dbReference type="AlphaFoldDB" id="A0A7W5H562"/>
<reference evidence="2 3" key="1">
    <citation type="submission" date="2020-08" db="EMBL/GenBank/DDBJ databases">
        <title>Genomic Encyclopedia of Type Strains, Phase III (KMG-III): the genomes of soil and plant-associated and newly described type strains.</title>
        <authorList>
            <person name="Whitman W."/>
        </authorList>
    </citation>
    <scope>NUCLEOTIDE SEQUENCE [LARGE SCALE GENOMIC DNA]</scope>
    <source>
        <strain evidence="2 3">CECT 8075</strain>
    </source>
</reference>
<feature type="transmembrane region" description="Helical" evidence="1">
    <location>
        <begin position="192"/>
        <end position="215"/>
    </location>
</feature>
<evidence type="ECO:0000256" key="1">
    <source>
        <dbReference type="SAM" id="Phobius"/>
    </source>
</evidence>
<comment type="caution">
    <text evidence="2">The sequence shown here is derived from an EMBL/GenBank/DDBJ whole genome shotgun (WGS) entry which is preliminary data.</text>
</comment>
<gene>
    <name evidence="2" type="ORF">FHS27_002946</name>
</gene>
<dbReference type="EMBL" id="JACHXU010000009">
    <property type="protein sequence ID" value="MBB3207127.1"/>
    <property type="molecule type" value="Genomic_DNA"/>
</dbReference>
<keyword evidence="1" id="KW-0812">Transmembrane</keyword>
<dbReference type="RefSeq" id="WP_184305510.1">
    <property type="nucleotide sequence ID" value="NZ_JACHXU010000009.1"/>
</dbReference>
<protein>
    <submittedName>
        <fullName evidence="2">Uncharacterized protein</fullName>
    </submittedName>
</protein>
<keyword evidence="3" id="KW-1185">Reference proteome</keyword>
<accession>A0A7W5H562</accession>